<feature type="region of interest" description="Disordered" evidence="1">
    <location>
        <begin position="135"/>
        <end position="176"/>
    </location>
</feature>
<feature type="compositionally biased region" description="Low complexity" evidence="1">
    <location>
        <begin position="137"/>
        <end position="154"/>
    </location>
</feature>
<name>A0A8K0WHH7_9HYPO</name>
<evidence type="ECO:0000256" key="1">
    <source>
        <dbReference type="SAM" id="MobiDB-lite"/>
    </source>
</evidence>
<accession>A0A8K0WHH7</accession>
<protein>
    <submittedName>
        <fullName evidence="2">Uncharacterized protein</fullName>
    </submittedName>
</protein>
<dbReference type="AlphaFoldDB" id="A0A8K0WHH7"/>
<organism evidence="2 3">
    <name type="scientific">Fusarium tricinctum</name>
    <dbReference type="NCBI Taxonomy" id="61284"/>
    <lineage>
        <taxon>Eukaryota</taxon>
        <taxon>Fungi</taxon>
        <taxon>Dikarya</taxon>
        <taxon>Ascomycota</taxon>
        <taxon>Pezizomycotina</taxon>
        <taxon>Sordariomycetes</taxon>
        <taxon>Hypocreomycetidae</taxon>
        <taxon>Hypocreales</taxon>
        <taxon>Nectriaceae</taxon>
        <taxon>Fusarium</taxon>
        <taxon>Fusarium tricinctum species complex</taxon>
    </lineage>
</organism>
<comment type="caution">
    <text evidence="2">The sequence shown here is derived from an EMBL/GenBank/DDBJ whole genome shotgun (WGS) entry which is preliminary data.</text>
</comment>
<proteinExistence type="predicted"/>
<sequence length="176" mass="19932">MAVRPITGVRFPRLNGLVFAFTRTRGAALGTRAFRGLTLTLDAPTKPRPGPQHRPRYVVLFHELNRVISMGNCLFKRRIFKALTMLVMWLVGEYQEIGLTSNLQAPVSSWPTSSGKEYHHETIRQQYERTYHCDAGTASTCPEPTPATTTTSSSRRSEPLRRASKRKERQNRESAS</sequence>
<evidence type="ECO:0000313" key="2">
    <source>
        <dbReference type="EMBL" id="KAH7262349.1"/>
    </source>
</evidence>
<reference evidence="2" key="1">
    <citation type="journal article" date="2021" name="Nat. Commun.">
        <title>Genetic determinants of endophytism in the Arabidopsis root mycobiome.</title>
        <authorList>
            <person name="Mesny F."/>
            <person name="Miyauchi S."/>
            <person name="Thiergart T."/>
            <person name="Pickel B."/>
            <person name="Atanasova L."/>
            <person name="Karlsson M."/>
            <person name="Huettel B."/>
            <person name="Barry K.W."/>
            <person name="Haridas S."/>
            <person name="Chen C."/>
            <person name="Bauer D."/>
            <person name="Andreopoulos W."/>
            <person name="Pangilinan J."/>
            <person name="LaButti K."/>
            <person name="Riley R."/>
            <person name="Lipzen A."/>
            <person name="Clum A."/>
            <person name="Drula E."/>
            <person name="Henrissat B."/>
            <person name="Kohler A."/>
            <person name="Grigoriev I.V."/>
            <person name="Martin F.M."/>
            <person name="Hacquard S."/>
        </authorList>
    </citation>
    <scope>NUCLEOTIDE SEQUENCE</scope>
    <source>
        <strain evidence="2">MPI-SDFR-AT-0068</strain>
    </source>
</reference>
<gene>
    <name evidence="2" type="ORF">BKA59DRAFT_24199</name>
</gene>
<dbReference type="Proteomes" id="UP000813427">
    <property type="component" value="Unassembled WGS sequence"/>
</dbReference>
<keyword evidence="3" id="KW-1185">Reference proteome</keyword>
<dbReference type="EMBL" id="JAGPXF010000001">
    <property type="protein sequence ID" value="KAH7262349.1"/>
    <property type="molecule type" value="Genomic_DNA"/>
</dbReference>
<evidence type="ECO:0000313" key="3">
    <source>
        <dbReference type="Proteomes" id="UP000813427"/>
    </source>
</evidence>